<evidence type="ECO:0000313" key="3">
    <source>
        <dbReference type="Proteomes" id="UP000775213"/>
    </source>
</evidence>
<name>A0AAV7GKV9_DENCH</name>
<comment type="caution">
    <text evidence="2">The sequence shown here is derived from an EMBL/GenBank/DDBJ whole genome shotgun (WGS) entry which is preliminary data.</text>
</comment>
<organism evidence="2 3">
    <name type="scientific">Dendrobium chrysotoxum</name>
    <name type="common">Orchid</name>
    <dbReference type="NCBI Taxonomy" id="161865"/>
    <lineage>
        <taxon>Eukaryota</taxon>
        <taxon>Viridiplantae</taxon>
        <taxon>Streptophyta</taxon>
        <taxon>Embryophyta</taxon>
        <taxon>Tracheophyta</taxon>
        <taxon>Spermatophyta</taxon>
        <taxon>Magnoliopsida</taxon>
        <taxon>Liliopsida</taxon>
        <taxon>Asparagales</taxon>
        <taxon>Orchidaceae</taxon>
        <taxon>Epidendroideae</taxon>
        <taxon>Malaxideae</taxon>
        <taxon>Dendrobiinae</taxon>
        <taxon>Dendrobium</taxon>
    </lineage>
</organism>
<protein>
    <submittedName>
        <fullName evidence="2">Uncharacterized protein</fullName>
    </submittedName>
</protein>
<accession>A0AAV7GKV9</accession>
<evidence type="ECO:0000256" key="1">
    <source>
        <dbReference type="SAM" id="MobiDB-lite"/>
    </source>
</evidence>
<feature type="region of interest" description="Disordered" evidence="1">
    <location>
        <begin position="44"/>
        <end position="70"/>
    </location>
</feature>
<feature type="compositionally biased region" description="Basic and acidic residues" evidence="1">
    <location>
        <begin position="44"/>
        <end position="55"/>
    </location>
</feature>
<dbReference type="AlphaFoldDB" id="A0AAV7GKV9"/>
<dbReference type="Proteomes" id="UP000775213">
    <property type="component" value="Unassembled WGS sequence"/>
</dbReference>
<sequence>MQATLISQGEIRDAQKKCHPTWLVWILLRKESRSFMFQVNQELDHSKGSGYDDSKPTGSAEESRQFCPSNGSTVKSLKFII</sequence>
<dbReference type="EMBL" id="JAGFBR010000013">
    <property type="protein sequence ID" value="KAH0456880.1"/>
    <property type="molecule type" value="Genomic_DNA"/>
</dbReference>
<evidence type="ECO:0000313" key="2">
    <source>
        <dbReference type="EMBL" id="KAH0456880.1"/>
    </source>
</evidence>
<reference evidence="2 3" key="1">
    <citation type="journal article" date="2021" name="Hortic Res">
        <title>Chromosome-scale assembly of the Dendrobium chrysotoxum genome enhances the understanding of orchid evolution.</title>
        <authorList>
            <person name="Zhang Y."/>
            <person name="Zhang G.Q."/>
            <person name="Zhang D."/>
            <person name="Liu X.D."/>
            <person name="Xu X.Y."/>
            <person name="Sun W.H."/>
            <person name="Yu X."/>
            <person name="Zhu X."/>
            <person name="Wang Z.W."/>
            <person name="Zhao X."/>
            <person name="Zhong W.Y."/>
            <person name="Chen H."/>
            <person name="Yin W.L."/>
            <person name="Huang T."/>
            <person name="Niu S.C."/>
            <person name="Liu Z.J."/>
        </authorList>
    </citation>
    <scope>NUCLEOTIDE SEQUENCE [LARGE SCALE GENOMIC DNA]</scope>
    <source>
        <strain evidence="2">Lindl</strain>
    </source>
</reference>
<keyword evidence="3" id="KW-1185">Reference proteome</keyword>
<proteinExistence type="predicted"/>
<gene>
    <name evidence="2" type="ORF">IEQ34_014787</name>
</gene>